<dbReference type="Gene3D" id="3.30.365.10">
    <property type="entry name" value="Aldehyde oxidase/xanthine dehydrogenase, molybdopterin binding domain"/>
    <property type="match status" value="4"/>
</dbReference>
<dbReference type="InterPro" id="IPR036856">
    <property type="entry name" value="Ald_Oxase/Xan_DH_a/b_sf"/>
</dbReference>
<sequence>MTTIERTVLGAGIDRVDGAQKVAGRAPYSSDVTYPGMVHAVLVRSAIAAGTIAGIDASAAEGEPGVLAVITPYNAPRVARGPESGFWRQPPPPLQGLEIAHHGQYVAVVVADSRERATAAARHVAVFYRPGDPVLALDDPRAETVRDPFGSDQTRGDSAAALAAADVVVDAEYTTPDETNNPMGLFTTVAAWDGERLTVHDATQWPAGARAVLAGAFGVPEEGVRVLAPFVGGGFGAGLRVWPHVILAVMAARVVDRPVKLGLTRPQMFTGVGHRPATVQRIRLGARRDGTLTAIEHESVQPSAVNDDNIVESVTQVSAVGYACPNVTTRDSVRRLNVPVPTSMRGPGDAQGHFALECALDELAYEIGVDPVELRLRNYADVHPELGLPWSSKALRECLEVGAERFGWWDRHPTPRATRRGDILVGYGMAGVSFFWFQQPCAARATVDREGRAFVRSAATDIGTGTYTVMTQLAAERLGLPVDRVRVGLGDTDLPRAPMQGGSGMTASMGSAVHDAAANLIQAFLDLVAGDIAAPLRGRRAEEVLAADGGLRLRSDPASGESYREILERHDLAELTADGSAAPANPQELGLAPAGPFAARFAEVHVDADLGRVRVARLVSVVDAGRILNVKTARSQIIGGTVGGIGMALLEETVTDPATGRIVNGTLGDYLVAVNADVPDLDVTFVGEPDRFNPVGVKGVGEIGLVGVAPAIANAVFHATGRRIRSLPLTLDKLL</sequence>
<organism evidence="4 5">
    <name type="scientific">Dactylosporangium salmoneum</name>
    <dbReference type="NCBI Taxonomy" id="53361"/>
    <lineage>
        <taxon>Bacteria</taxon>
        <taxon>Bacillati</taxon>
        <taxon>Actinomycetota</taxon>
        <taxon>Actinomycetes</taxon>
        <taxon>Micromonosporales</taxon>
        <taxon>Micromonosporaceae</taxon>
        <taxon>Dactylosporangium</taxon>
    </lineage>
</organism>
<dbReference type="EMBL" id="BAAARV010000015">
    <property type="protein sequence ID" value="GAA2335388.1"/>
    <property type="molecule type" value="Genomic_DNA"/>
</dbReference>
<evidence type="ECO:0000313" key="4">
    <source>
        <dbReference type="EMBL" id="GAA2335388.1"/>
    </source>
</evidence>
<gene>
    <name evidence="4" type="ORF">GCM10010170_015270</name>
</gene>
<accession>A0ABP5SRJ2</accession>
<dbReference type="InterPro" id="IPR037165">
    <property type="entry name" value="AldOxase/xan_DH_Mopterin-bd_sf"/>
</dbReference>
<dbReference type="SMART" id="SM01008">
    <property type="entry name" value="Ald_Xan_dh_C"/>
    <property type="match status" value="1"/>
</dbReference>
<dbReference type="Proteomes" id="UP001501444">
    <property type="component" value="Unassembled WGS sequence"/>
</dbReference>
<dbReference type="InterPro" id="IPR000674">
    <property type="entry name" value="Ald_Oxase/Xan_DH_a/b"/>
</dbReference>
<name>A0ABP5SRJ2_9ACTN</name>
<evidence type="ECO:0000256" key="1">
    <source>
        <dbReference type="ARBA" id="ARBA00022505"/>
    </source>
</evidence>
<dbReference type="SUPFAM" id="SSF54665">
    <property type="entry name" value="CO dehydrogenase molybdoprotein N-domain-like"/>
    <property type="match status" value="1"/>
</dbReference>
<feature type="domain" description="Aldehyde oxidase/xanthine dehydrogenase a/b hammerhead" evidence="3">
    <location>
        <begin position="23"/>
        <end position="132"/>
    </location>
</feature>
<dbReference type="SUPFAM" id="SSF56003">
    <property type="entry name" value="Molybdenum cofactor-binding domain"/>
    <property type="match status" value="1"/>
</dbReference>
<dbReference type="PANTHER" id="PTHR11908:SF132">
    <property type="entry name" value="ALDEHYDE OXIDASE 1-RELATED"/>
    <property type="match status" value="1"/>
</dbReference>
<dbReference type="PANTHER" id="PTHR11908">
    <property type="entry name" value="XANTHINE DEHYDROGENASE"/>
    <property type="match status" value="1"/>
</dbReference>
<comment type="caution">
    <text evidence="4">The sequence shown here is derived from an EMBL/GenBank/DDBJ whole genome shotgun (WGS) entry which is preliminary data.</text>
</comment>
<dbReference type="InterPro" id="IPR008274">
    <property type="entry name" value="AldOxase/xan_DH_MoCoBD1"/>
</dbReference>
<evidence type="ECO:0000313" key="5">
    <source>
        <dbReference type="Proteomes" id="UP001501444"/>
    </source>
</evidence>
<keyword evidence="5" id="KW-1185">Reference proteome</keyword>
<keyword evidence="1" id="KW-0500">Molybdenum</keyword>
<reference evidence="5" key="1">
    <citation type="journal article" date="2019" name="Int. J. Syst. Evol. Microbiol.">
        <title>The Global Catalogue of Microorganisms (GCM) 10K type strain sequencing project: providing services to taxonomists for standard genome sequencing and annotation.</title>
        <authorList>
            <consortium name="The Broad Institute Genomics Platform"/>
            <consortium name="The Broad Institute Genome Sequencing Center for Infectious Disease"/>
            <person name="Wu L."/>
            <person name="Ma J."/>
        </authorList>
    </citation>
    <scope>NUCLEOTIDE SEQUENCE [LARGE SCALE GENOMIC DNA]</scope>
    <source>
        <strain evidence="5">JCM 3272</strain>
    </source>
</reference>
<dbReference type="Pfam" id="PF01315">
    <property type="entry name" value="Ald_Xan_dh_C"/>
    <property type="match status" value="1"/>
</dbReference>
<evidence type="ECO:0000259" key="3">
    <source>
        <dbReference type="SMART" id="SM01008"/>
    </source>
</evidence>
<dbReference type="RefSeq" id="WP_344611537.1">
    <property type="nucleotide sequence ID" value="NZ_BAAARV010000015.1"/>
</dbReference>
<dbReference type="Pfam" id="PF02738">
    <property type="entry name" value="MoCoBD_1"/>
    <property type="match status" value="1"/>
</dbReference>
<keyword evidence="2" id="KW-0560">Oxidoreductase</keyword>
<evidence type="ECO:0000256" key="2">
    <source>
        <dbReference type="ARBA" id="ARBA00023002"/>
    </source>
</evidence>
<dbReference type="Pfam" id="PF20256">
    <property type="entry name" value="MoCoBD_2"/>
    <property type="match status" value="1"/>
</dbReference>
<dbReference type="InterPro" id="IPR046867">
    <property type="entry name" value="AldOxase/xan_DH_MoCoBD2"/>
</dbReference>
<protein>
    <submittedName>
        <fullName evidence="4">Xanthine dehydrogenase family protein molybdopterin-binding subunit</fullName>
    </submittedName>
</protein>
<dbReference type="InterPro" id="IPR016208">
    <property type="entry name" value="Ald_Oxase/xanthine_DH-like"/>
</dbReference>
<proteinExistence type="predicted"/>
<dbReference type="Gene3D" id="3.90.1170.50">
    <property type="entry name" value="Aldehyde oxidase/xanthine dehydrogenase, a/b hammerhead"/>
    <property type="match status" value="1"/>
</dbReference>